<dbReference type="InterPro" id="IPR004210">
    <property type="entry name" value="BESS_motif"/>
</dbReference>
<sequence length="244" mass="28527">MTSERFSAEKDEMLIELVSRHPMLWNMENKEWKNQFKKDSKWAEIGRQMEKTSSQCKLRWKSIRDHYRKQRKQEKAMPTGSAAVKKRAAYWDRLQFLDNMEDKHHTFSNANTQDIETPAVNVEDLDDPPESQQLETSSQPPLSQSSQAVPPASSPTEGSDTFRKRPVKKAKTRLKELVAERCHDGEHLHTYLDKMVENEPEDENDLFFKTMALTVKKFKPALITQAKKRIFSIVMDLEEENQQT</sequence>
<dbReference type="InterPro" id="IPR006578">
    <property type="entry name" value="MADF-dom"/>
</dbReference>
<name>A0A0A9ZH23_LYGHE</name>
<keyword evidence="1" id="KW-0539">Nucleus</keyword>
<evidence type="ECO:0000259" key="4">
    <source>
        <dbReference type="PROSITE" id="PS51029"/>
    </source>
</evidence>
<reference evidence="6" key="2">
    <citation type="submission" date="2014-07" db="EMBL/GenBank/DDBJ databases">
        <authorList>
            <person name="Hull J."/>
        </authorList>
    </citation>
    <scope>NUCLEOTIDE SEQUENCE</scope>
</reference>
<dbReference type="PANTHER" id="PTHR12243">
    <property type="entry name" value="MADF DOMAIN TRANSCRIPTION FACTOR"/>
    <property type="match status" value="1"/>
</dbReference>
<evidence type="ECO:0000259" key="3">
    <source>
        <dbReference type="PROSITE" id="PS50090"/>
    </source>
</evidence>
<evidence type="ECO:0000256" key="1">
    <source>
        <dbReference type="PROSITE-ProRule" id="PRU00371"/>
    </source>
</evidence>
<dbReference type="EMBL" id="GBHO01000641">
    <property type="protein sequence ID" value="JAG42963.1"/>
    <property type="molecule type" value="Transcribed_RNA"/>
</dbReference>
<dbReference type="GO" id="GO:0003677">
    <property type="term" value="F:DNA binding"/>
    <property type="evidence" value="ECO:0007669"/>
    <property type="project" value="InterPro"/>
</dbReference>
<reference evidence="6" key="1">
    <citation type="journal article" date="2014" name="PLoS ONE">
        <title>Transcriptome-Based Identification of ABC Transporters in the Western Tarnished Plant Bug Lygus hesperus.</title>
        <authorList>
            <person name="Hull J.J."/>
            <person name="Chaney K."/>
            <person name="Geib S.M."/>
            <person name="Fabrick J.A."/>
            <person name="Brent C.S."/>
            <person name="Walsh D."/>
            <person name="Lavine L.C."/>
        </authorList>
    </citation>
    <scope>NUCLEOTIDE SEQUENCE</scope>
</reference>
<dbReference type="Pfam" id="PF10545">
    <property type="entry name" value="MADF_DNA_bdg"/>
    <property type="match status" value="1"/>
</dbReference>
<dbReference type="InterPro" id="IPR039353">
    <property type="entry name" value="TF_Adf1"/>
</dbReference>
<accession>A0A0A9ZH23</accession>
<dbReference type="Gene3D" id="1.10.10.60">
    <property type="entry name" value="Homeodomain-like"/>
    <property type="match status" value="1"/>
</dbReference>
<evidence type="ECO:0000256" key="2">
    <source>
        <dbReference type="SAM" id="MobiDB-lite"/>
    </source>
</evidence>
<gene>
    <name evidence="6" type="primary">Adf1_23</name>
    <name evidence="6" type="ORF">CM83_33722</name>
</gene>
<proteinExistence type="predicted"/>
<protein>
    <submittedName>
        <fullName evidence="6">Transcription factor Adf-1</fullName>
    </submittedName>
</protein>
<comment type="subcellular location">
    <subcellularLocation>
        <location evidence="1">Nucleus</location>
    </subcellularLocation>
</comment>
<feature type="domain" description="BESS" evidence="5">
    <location>
        <begin position="201"/>
        <end position="240"/>
    </location>
</feature>
<feature type="domain" description="Myb-like" evidence="3">
    <location>
        <begin position="1"/>
        <end position="64"/>
    </location>
</feature>
<dbReference type="GO" id="GO:0005634">
    <property type="term" value="C:nucleus"/>
    <property type="evidence" value="ECO:0007669"/>
    <property type="project" value="UniProtKB-SubCell"/>
</dbReference>
<feature type="compositionally biased region" description="Low complexity" evidence="2">
    <location>
        <begin position="130"/>
        <end position="156"/>
    </location>
</feature>
<dbReference type="InterPro" id="IPR001005">
    <property type="entry name" value="SANT/Myb"/>
</dbReference>
<feature type="domain" description="MADF" evidence="4">
    <location>
        <begin position="13"/>
        <end position="102"/>
    </location>
</feature>
<dbReference type="PROSITE" id="PS50090">
    <property type="entry name" value="MYB_LIKE"/>
    <property type="match status" value="1"/>
</dbReference>
<dbReference type="PROSITE" id="PS51031">
    <property type="entry name" value="BESS"/>
    <property type="match status" value="1"/>
</dbReference>
<dbReference type="CDD" id="cd00167">
    <property type="entry name" value="SANT"/>
    <property type="match status" value="1"/>
</dbReference>
<dbReference type="AlphaFoldDB" id="A0A0A9ZH23"/>
<dbReference type="SMART" id="SM00595">
    <property type="entry name" value="MADF"/>
    <property type="match status" value="1"/>
</dbReference>
<dbReference type="PANTHER" id="PTHR12243:SF67">
    <property type="entry name" value="COREPRESSOR OF PANGOLIN, ISOFORM A-RELATED"/>
    <property type="match status" value="1"/>
</dbReference>
<dbReference type="PROSITE" id="PS51029">
    <property type="entry name" value="MADF"/>
    <property type="match status" value="1"/>
</dbReference>
<dbReference type="SMART" id="SM00717">
    <property type="entry name" value="SANT"/>
    <property type="match status" value="1"/>
</dbReference>
<evidence type="ECO:0000313" key="6">
    <source>
        <dbReference type="EMBL" id="JAG42963.1"/>
    </source>
</evidence>
<organism evidence="6">
    <name type="scientific">Lygus hesperus</name>
    <name type="common">Western plant bug</name>
    <dbReference type="NCBI Taxonomy" id="30085"/>
    <lineage>
        <taxon>Eukaryota</taxon>
        <taxon>Metazoa</taxon>
        <taxon>Ecdysozoa</taxon>
        <taxon>Arthropoda</taxon>
        <taxon>Hexapoda</taxon>
        <taxon>Insecta</taxon>
        <taxon>Pterygota</taxon>
        <taxon>Neoptera</taxon>
        <taxon>Paraneoptera</taxon>
        <taxon>Hemiptera</taxon>
        <taxon>Heteroptera</taxon>
        <taxon>Panheteroptera</taxon>
        <taxon>Cimicomorpha</taxon>
        <taxon>Miridae</taxon>
        <taxon>Mirini</taxon>
        <taxon>Lygus</taxon>
    </lineage>
</organism>
<feature type="region of interest" description="Disordered" evidence="2">
    <location>
        <begin position="122"/>
        <end position="170"/>
    </location>
</feature>
<evidence type="ECO:0000259" key="5">
    <source>
        <dbReference type="PROSITE" id="PS51031"/>
    </source>
</evidence>